<keyword evidence="2 5" id="KW-0540">Nuclease</keyword>
<comment type="function">
    <text evidence="5">Bidirectionally degrades single-stranded DNA into large acid-insoluble oligonucleotides, which are then degraded further into small acid-soluble oligonucleotides.</text>
</comment>
<dbReference type="NCBIfam" id="TIGR00237">
    <property type="entry name" value="xseA"/>
    <property type="match status" value="1"/>
</dbReference>
<comment type="subcellular location">
    <subcellularLocation>
        <location evidence="5 6">Cytoplasm</location>
    </subcellularLocation>
</comment>
<comment type="similarity">
    <text evidence="5 6">Belongs to the XseA family.</text>
</comment>
<evidence type="ECO:0000256" key="2">
    <source>
        <dbReference type="ARBA" id="ARBA00022722"/>
    </source>
</evidence>
<evidence type="ECO:0000259" key="7">
    <source>
        <dbReference type="Pfam" id="PF02601"/>
    </source>
</evidence>
<keyword evidence="4 5" id="KW-0269">Exonuclease</keyword>
<dbReference type="PANTHER" id="PTHR30008:SF0">
    <property type="entry name" value="EXODEOXYRIBONUCLEASE 7 LARGE SUBUNIT"/>
    <property type="match status" value="1"/>
</dbReference>
<comment type="caution">
    <text evidence="9">The sequence shown here is derived from an EMBL/GenBank/DDBJ whole genome shotgun (WGS) entry which is preliminary data.</text>
</comment>
<evidence type="ECO:0000256" key="3">
    <source>
        <dbReference type="ARBA" id="ARBA00022801"/>
    </source>
</evidence>
<organism evidence="9 10">
    <name type="scientific">Eubacterium segne</name>
    <dbReference type="NCBI Taxonomy" id="2763045"/>
    <lineage>
        <taxon>Bacteria</taxon>
        <taxon>Bacillati</taxon>
        <taxon>Bacillota</taxon>
        <taxon>Clostridia</taxon>
        <taxon>Eubacteriales</taxon>
        <taxon>Eubacteriaceae</taxon>
        <taxon>Eubacterium</taxon>
    </lineage>
</organism>
<keyword evidence="1 5" id="KW-0963">Cytoplasm</keyword>
<keyword evidence="10" id="KW-1185">Reference proteome</keyword>
<feature type="domain" description="Exonuclease VII large subunit C-terminal" evidence="7">
    <location>
        <begin position="123"/>
        <end position="338"/>
    </location>
</feature>
<evidence type="ECO:0000313" key="9">
    <source>
        <dbReference type="EMBL" id="MBC5667557.1"/>
    </source>
</evidence>
<gene>
    <name evidence="5" type="primary">xseA</name>
    <name evidence="9" type="ORF">H8S00_06125</name>
</gene>
<dbReference type="InterPro" id="IPR003753">
    <property type="entry name" value="Exonuc_VII_L"/>
</dbReference>
<name>A0ABR7F2V7_9FIRM</name>
<feature type="domain" description="OB-fold nucleic acid binding" evidence="8">
    <location>
        <begin position="5"/>
        <end position="99"/>
    </location>
</feature>
<evidence type="ECO:0000256" key="6">
    <source>
        <dbReference type="RuleBase" id="RU004355"/>
    </source>
</evidence>
<evidence type="ECO:0000256" key="4">
    <source>
        <dbReference type="ARBA" id="ARBA00022839"/>
    </source>
</evidence>
<dbReference type="CDD" id="cd04489">
    <property type="entry name" value="ExoVII_LU_OBF"/>
    <property type="match status" value="1"/>
</dbReference>
<dbReference type="EC" id="3.1.11.6" evidence="5"/>
<dbReference type="Proteomes" id="UP000597877">
    <property type="component" value="Unassembled WGS sequence"/>
</dbReference>
<protein>
    <recommendedName>
        <fullName evidence="5">Exodeoxyribonuclease 7 large subunit</fullName>
        <ecNumber evidence="5">3.1.11.6</ecNumber>
    </recommendedName>
    <alternativeName>
        <fullName evidence="5">Exodeoxyribonuclease VII large subunit</fullName>
        <shortName evidence="5">Exonuclease VII large subunit</shortName>
    </alternativeName>
</protein>
<evidence type="ECO:0000256" key="1">
    <source>
        <dbReference type="ARBA" id="ARBA00022490"/>
    </source>
</evidence>
<dbReference type="PANTHER" id="PTHR30008">
    <property type="entry name" value="EXODEOXYRIBONUCLEASE 7 LARGE SUBUNIT"/>
    <property type="match status" value="1"/>
</dbReference>
<reference evidence="9 10" key="1">
    <citation type="submission" date="2020-08" db="EMBL/GenBank/DDBJ databases">
        <title>Genome public.</title>
        <authorList>
            <person name="Liu C."/>
            <person name="Sun Q."/>
        </authorList>
    </citation>
    <scope>NUCLEOTIDE SEQUENCE [LARGE SCALE GENOMIC DNA]</scope>
    <source>
        <strain evidence="9 10">BX4</strain>
    </source>
</reference>
<sequence>MASVYSVGQVNAYIKNMFNADFALNNIYIKGEISNCKYHTSGHIYFTLKDSTGVISAVMFAGNRKGLKFKLEEGQKVIALGSVSVYERDGKYQLYAKQIILEGTGLLYQRFEQLKTQLEEMGLFDKMYKKPIPKYATKVGICTASTGAAIQDIINISKRRNPFVQLYLYPCLVQGQGAAVDIVNAIRCLDSMDLDVIIVGRGGGSIEDLWAFNEEIVAKAIFDCDTPVISAVGHETDFTIADFVADMRAPTPSAAAELAVFDYSEFMEKQLNYSRLLFSSIDNKLKIYRKSLKSYETSVNLFSPVNQLQSRRQYSDELMTKLSKELNDVLNDRKHKLQIYAERLNGMSPLNKISKGFAYVTDGNKKPLTSVSQVKADDEMSLIIKDGTIKAKVVEVFQESKE</sequence>
<dbReference type="Pfam" id="PF02601">
    <property type="entry name" value="Exonuc_VII_L"/>
    <property type="match status" value="1"/>
</dbReference>
<evidence type="ECO:0000259" key="8">
    <source>
        <dbReference type="Pfam" id="PF13742"/>
    </source>
</evidence>
<dbReference type="Pfam" id="PF13742">
    <property type="entry name" value="tRNA_anti_2"/>
    <property type="match status" value="1"/>
</dbReference>
<keyword evidence="3 5" id="KW-0378">Hydrolase</keyword>
<dbReference type="InterPro" id="IPR020579">
    <property type="entry name" value="Exonuc_VII_lsu_C"/>
</dbReference>
<evidence type="ECO:0000313" key="10">
    <source>
        <dbReference type="Proteomes" id="UP000597877"/>
    </source>
</evidence>
<dbReference type="RefSeq" id="WP_021953236.1">
    <property type="nucleotide sequence ID" value="NZ_JACOOZ010000003.1"/>
</dbReference>
<dbReference type="EMBL" id="JACOOZ010000003">
    <property type="protein sequence ID" value="MBC5667557.1"/>
    <property type="molecule type" value="Genomic_DNA"/>
</dbReference>
<comment type="subunit">
    <text evidence="5">Heterooligomer composed of large and small subunits.</text>
</comment>
<accession>A0ABR7F2V7</accession>
<proteinExistence type="inferred from homology"/>
<comment type="catalytic activity">
    <reaction evidence="5 6">
        <text>Exonucleolytic cleavage in either 5'- to 3'- or 3'- to 5'-direction to yield nucleoside 5'-phosphates.</text>
        <dbReference type="EC" id="3.1.11.6"/>
    </reaction>
</comment>
<dbReference type="InterPro" id="IPR025824">
    <property type="entry name" value="OB-fold_nuc-bd_dom"/>
</dbReference>
<dbReference type="HAMAP" id="MF_00378">
    <property type="entry name" value="Exonuc_7_L"/>
    <property type="match status" value="1"/>
</dbReference>
<evidence type="ECO:0000256" key="5">
    <source>
        <dbReference type="HAMAP-Rule" id="MF_00378"/>
    </source>
</evidence>